<dbReference type="OrthoDB" id="9790161at2"/>
<protein>
    <submittedName>
        <fullName evidence="1">Conserved hypothetical phage tail region protein</fullName>
    </submittedName>
</protein>
<name>A0A1H0F6C7_9PSEU</name>
<organism evidence="1 2">
    <name type="scientific">Actinokineospora alba</name>
    <dbReference type="NCBI Taxonomy" id="504798"/>
    <lineage>
        <taxon>Bacteria</taxon>
        <taxon>Bacillati</taxon>
        <taxon>Actinomycetota</taxon>
        <taxon>Actinomycetes</taxon>
        <taxon>Pseudonocardiales</taxon>
        <taxon>Pseudonocardiaceae</taxon>
        <taxon>Actinokineospora</taxon>
    </lineage>
</organism>
<gene>
    <name evidence="1" type="ORF">SAMN05192558_101248</name>
</gene>
<dbReference type="STRING" id="504798.SAMN05421871_103622"/>
<dbReference type="RefSeq" id="WP_091368604.1">
    <property type="nucleotide sequence ID" value="NZ_FNDV01000003.1"/>
</dbReference>
<proteinExistence type="predicted"/>
<dbReference type="GO" id="GO:0005198">
    <property type="term" value="F:structural molecule activity"/>
    <property type="evidence" value="ECO:0007669"/>
    <property type="project" value="InterPro"/>
</dbReference>
<sequence>MSHAPGATHSKPVQVASAGQFMIFVPIWSTGMGFAKLSGFNSTVESSEYSYNSFVGNFYSRQFGRVKSPSLTLERGLDKVGFAQLFAWHMLARQNSPTAKMVAAFTIMDAGGGIVLSCELVNAWCAKLELDPVQAGGGNIVSMRATIECDAVLLT</sequence>
<dbReference type="AlphaFoldDB" id="A0A1H0F6C7"/>
<accession>A0A1H0F6C7</accession>
<reference evidence="2" key="1">
    <citation type="submission" date="2016-10" db="EMBL/GenBank/DDBJ databases">
        <authorList>
            <person name="Varghese N."/>
            <person name="Submissions S."/>
        </authorList>
    </citation>
    <scope>NUCLEOTIDE SEQUENCE [LARGE SCALE GENOMIC DNA]</scope>
    <source>
        <strain evidence="2">IBRC-M 10655</strain>
    </source>
</reference>
<dbReference type="InterPro" id="IPR010667">
    <property type="entry name" value="Phage_T4_Gp19"/>
</dbReference>
<dbReference type="EMBL" id="FNJB01000001">
    <property type="protein sequence ID" value="SDN90194.1"/>
    <property type="molecule type" value="Genomic_DNA"/>
</dbReference>
<keyword evidence="2" id="KW-1185">Reference proteome</keyword>
<evidence type="ECO:0000313" key="2">
    <source>
        <dbReference type="Proteomes" id="UP000199651"/>
    </source>
</evidence>
<dbReference type="Pfam" id="PF06841">
    <property type="entry name" value="Phage_T4_gp19"/>
    <property type="match status" value="1"/>
</dbReference>
<evidence type="ECO:0000313" key="1">
    <source>
        <dbReference type="EMBL" id="SDN90194.1"/>
    </source>
</evidence>
<dbReference type="Proteomes" id="UP000199651">
    <property type="component" value="Unassembled WGS sequence"/>
</dbReference>